<keyword evidence="4" id="KW-1185">Reference proteome</keyword>
<dbReference type="PANTHER" id="PTHR33116:SF77">
    <property type="entry name" value="RNA-DIRECTED DNA POLYMERASE"/>
    <property type="match status" value="1"/>
</dbReference>
<organism evidence="3 4">
    <name type="scientific">Tanacetum coccineum</name>
    <dbReference type="NCBI Taxonomy" id="301880"/>
    <lineage>
        <taxon>Eukaryota</taxon>
        <taxon>Viridiplantae</taxon>
        <taxon>Streptophyta</taxon>
        <taxon>Embryophyta</taxon>
        <taxon>Tracheophyta</taxon>
        <taxon>Spermatophyta</taxon>
        <taxon>Magnoliopsida</taxon>
        <taxon>eudicotyledons</taxon>
        <taxon>Gunneridae</taxon>
        <taxon>Pentapetalae</taxon>
        <taxon>asterids</taxon>
        <taxon>campanulids</taxon>
        <taxon>Asterales</taxon>
        <taxon>Asteraceae</taxon>
        <taxon>Asteroideae</taxon>
        <taxon>Anthemideae</taxon>
        <taxon>Anthemidinae</taxon>
        <taxon>Tanacetum</taxon>
    </lineage>
</organism>
<name>A0ABQ5A0P4_9ASTR</name>
<feature type="transmembrane region" description="Helical" evidence="1">
    <location>
        <begin position="39"/>
        <end position="62"/>
    </location>
</feature>
<dbReference type="PROSITE" id="PS50878">
    <property type="entry name" value="RT_POL"/>
    <property type="match status" value="1"/>
</dbReference>
<reference evidence="3" key="1">
    <citation type="journal article" date="2022" name="Int. J. Mol. Sci.">
        <title>Draft Genome of Tanacetum Coccineum: Genomic Comparison of Closely Related Tanacetum-Family Plants.</title>
        <authorList>
            <person name="Yamashiro T."/>
            <person name="Shiraishi A."/>
            <person name="Nakayama K."/>
            <person name="Satake H."/>
        </authorList>
    </citation>
    <scope>NUCLEOTIDE SEQUENCE</scope>
</reference>
<dbReference type="SUPFAM" id="SSF56672">
    <property type="entry name" value="DNA/RNA polymerases"/>
    <property type="match status" value="1"/>
</dbReference>
<gene>
    <name evidence="3" type="ORF">Tco_0803118</name>
</gene>
<keyword evidence="1" id="KW-0472">Membrane</keyword>
<dbReference type="CDD" id="cd01650">
    <property type="entry name" value="RT_nLTR_like"/>
    <property type="match status" value="1"/>
</dbReference>
<keyword evidence="3" id="KW-0695">RNA-directed DNA polymerase</keyword>
<comment type="caution">
    <text evidence="3">The sequence shown here is derived from an EMBL/GenBank/DDBJ whole genome shotgun (WGS) entry which is preliminary data.</text>
</comment>
<dbReference type="Proteomes" id="UP001151760">
    <property type="component" value="Unassembled WGS sequence"/>
</dbReference>
<proteinExistence type="predicted"/>
<dbReference type="GO" id="GO:0003964">
    <property type="term" value="F:RNA-directed DNA polymerase activity"/>
    <property type="evidence" value="ECO:0007669"/>
    <property type="project" value="UniProtKB-KW"/>
</dbReference>
<feature type="domain" description="Reverse transcriptase" evidence="2">
    <location>
        <begin position="1"/>
        <end position="326"/>
    </location>
</feature>
<keyword evidence="1" id="KW-0812">Transmembrane</keyword>
<evidence type="ECO:0000313" key="3">
    <source>
        <dbReference type="EMBL" id="GJS96150.1"/>
    </source>
</evidence>
<evidence type="ECO:0000313" key="4">
    <source>
        <dbReference type="Proteomes" id="UP001151760"/>
    </source>
</evidence>
<dbReference type="EMBL" id="BQNB010011864">
    <property type="protein sequence ID" value="GJS96150.1"/>
    <property type="molecule type" value="Genomic_DNA"/>
</dbReference>
<dbReference type="InterPro" id="IPR043502">
    <property type="entry name" value="DNA/RNA_pol_sf"/>
</dbReference>
<keyword evidence="3" id="KW-0548">Nucleotidyltransferase</keyword>
<accession>A0ABQ5A0P4</accession>
<dbReference type="InterPro" id="IPR000477">
    <property type="entry name" value="RT_dom"/>
</dbReference>
<reference evidence="3" key="2">
    <citation type="submission" date="2022-01" db="EMBL/GenBank/DDBJ databases">
        <authorList>
            <person name="Yamashiro T."/>
            <person name="Shiraishi A."/>
            <person name="Satake H."/>
            <person name="Nakayama K."/>
        </authorList>
    </citation>
    <scope>NUCLEOTIDE SEQUENCE</scope>
</reference>
<sequence>MFYCCAKLFLRFLTISEDYKRFDHYWICYLDSICYDMTALIAIGMLFILLALRYCIALLSYLNAGTATSFLYIDTMCYDDESVRHASCLRLGRGVTVLAKLLSSRLEKVIHKIIGPNQTAFIAGRQILDDVLIANGIINYASRNDLKLLLFKSDFEKAFESVNWSFLLDIMSQMGFGAKWCSWIKGCLSFATVSIHVNGSPSNEFKMERGLRQGDPLSPFLFLIVVEALQVSIIEACNKNLFKGLYLNEDNTNLSLLQYADDALFFGEWSLWNAKKLVMILKCFQDASGLRVNLAKSKLYEIGVNSVVILNCGFDSLPFIYLGLPVGMKMNCVESWNEVIDCFTNRISSWKTKILSIGSRMTLTKAVLGSLPLFYFSIFRAPSKVLQNLEKNHSRFFWGFKEGSKGISWVKWSKVCSNKSVGGLGVGSLKSMNLGLLGKWRWRFLNEHEALWRKVISVLYDYEGGFQNISRAGLKKGIWDGIVSSSLAIDDTAKVKDGWMMSNENGSSSWNWRSQPRGRALDVLNYIHNLLNGSQITAGSPNIWFWNYDSKETAARVEVSLAQKRSEDLKMLALDTTRMNAADATKIEECGGYFGVIGTTADVEALFPTA</sequence>
<evidence type="ECO:0000259" key="2">
    <source>
        <dbReference type="PROSITE" id="PS50878"/>
    </source>
</evidence>
<dbReference type="PANTHER" id="PTHR33116">
    <property type="entry name" value="REVERSE TRANSCRIPTASE ZINC-BINDING DOMAIN-CONTAINING PROTEIN-RELATED-RELATED"/>
    <property type="match status" value="1"/>
</dbReference>
<evidence type="ECO:0000256" key="1">
    <source>
        <dbReference type="SAM" id="Phobius"/>
    </source>
</evidence>
<protein>
    <submittedName>
        <fullName evidence="3">RNA-directed DNA polymerase</fullName>
    </submittedName>
</protein>
<dbReference type="Pfam" id="PF00078">
    <property type="entry name" value="RVT_1"/>
    <property type="match status" value="1"/>
</dbReference>
<keyword evidence="3" id="KW-0808">Transferase</keyword>
<keyword evidence="1" id="KW-1133">Transmembrane helix</keyword>